<dbReference type="Pfam" id="PF04285">
    <property type="entry name" value="DUF444"/>
    <property type="match status" value="2"/>
</dbReference>
<protein>
    <recommendedName>
        <fullName evidence="4">DUF444 family protein</fullName>
    </recommendedName>
</protein>
<dbReference type="SUPFAM" id="SSF53300">
    <property type="entry name" value="vWA-like"/>
    <property type="match status" value="1"/>
</dbReference>
<feature type="compositionally biased region" description="Gly residues" evidence="1">
    <location>
        <begin position="84"/>
        <end position="93"/>
    </location>
</feature>
<dbReference type="NCBIfam" id="NF003712">
    <property type="entry name" value="PRK05325.2-4"/>
    <property type="match status" value="1"/>
</dbReference>
<reference evidence="2 3" key="1">
    <citation type="submission" date="2017-04" db="EMBL/GenBank/DDBJ databases">
        <authorList>
            <person name="Afonso C.L."/>
            <person name="Miller P.J."/>
            <person name="Scott M.A."/>
            <person name="Spackman E."/>
            <person name="Goraichik I."/>
            <person name="Dimitrov K.M."/>
            <person name="Suarez D.L."/>
            <person name="Swayne D.E."/>
        </authorList>
    </citation>
    <scope>NUCLEOTIDE SEQUENCE [LARGE SCALE GENOMIC DNA]</scope>
    <source>
        <strain evidence="2 3">DSM 13146</strain>
    </source>
</reference>
<dbReference type="InterPro" id="IPR006698">
    <property type="entry name" value="UPF0229"/>
</dbReference>
<dbReference type="EMBL" id="FWXF01000005">
    <property type="protein sequence ID" value="SMC21711.1"/>
    <property type="molecule type" value="Genomic_DNA"/>
</dbReference>
<organism evidence="2 3">
    <name type="scientific">Desulfacinum hydrothermale DSM 13146</name>
    <dbReference type="NCBI Taxonomy" id="1121390"/>
    <lineage>
        <taxon>Bacteria</taxon>
        <taxon>Pseudomonadati</taxon>
        <taxon>Thermodesulfobacteriota</taxon>
        <taxon>Syntrophobacteria</taxon>
        <taxon>Syntrophobacterales</taxon>
        <taxon>Syntrophobacteraceae</taxon>
        <taxon>Desulfacinum</taxon>
    </lineage>
</organism>
<evidence type="ECO:0000313" key="2">
    <source>
        <dbReference type="EMBL" id="SMC21711.1"/>
    </source>
</evidence>
<dbReference type="Proteomes" id="UP000192783">
    <property type="component" value="Unassembled WGS sequence"/>
</dbReference>
<gene>
    <name evidence="2" type="ORF">SAMN02746041_01265</name>
</gene>
<proteinExistence type="predicted"/>
<name>A0A1W1XDY3_9BACT</name>
<feature type="compositionally biased region" description="Gly residues" evidence="1">
    <location>
        <begin position="108"/>
        <end position="119"/>
    </location>
</feature>
<evidence type="ECO:0000256" key="1">
    <source>
        <dbReference type="SAM" id="MobiDB-lite"/>
    </source>
</evidence>
<sequence>MDRYDDWTLLQMGSLPRNAHIHGLSSVEDLLERDRQREQDGFPRKIRIGRLVKPSRGGKERVILVPTTVEEKFIHDTRPFQEEGGAGGGSGDGQEGEVIGEEPIHGSEGSGQGGAGQGEGAEHEIEASAYDLGRILSEQFQLPNLQSKGTKRTLRRIAYELTDRHQGSGQILDKKATLRRLVATNIGLGRVRQDAEIDPTELLMGPDDKVYRILSLEPSLEAQALVFFVRDYSGSMSGRPTEVVVGQHVLIYSWLVYQYQRRVETRFILHDTEAREVPDFYTYYNSTIAGGTRVASAYRLVNEIVEHDNLARDYNIYVFHGTDGDDWDSDGSQTLPELDKMLTYANRVGVTVAHGHGGNGYRSRVEEYMGRAKLAERFPDRFRLDTIEEGAGEERLVEGIRQLLS</sequence>
<dbReference type="OrthoDB" id="9788289at2"/>
<accession>A0A1W1XDY3</accession>
<dbReference type="PANTHER" id="PTHR30510">
    <property type="entry name" value="UPF0229 PROTEIN YEAH"/>
    <property type="match status" value="1"/>
</dbReference>
<dbReference type="PANTHER" id="PTHR30510:SF2">
    <property type="entry name" value="UPF0229 PROTEIN YEAH"/>
    <property type="match status" value="1"/>
</dbReference>
<dbReference type="AlphaFoldDB" id="A0A1W1XDY3"/>
<dbReference type="RefSeq" id="WP_084057031.1">
    <property type="nucleotide sequence ID" value="NZ_FWXF01000005.1"/>
</dbReference>
<keyword evidence="3" id="KW-1185">Reference proteome</keyword>
<evidence type="ECO:0008006" key="4">
    <source>
        <dbReference type="Google" id="ProtNLM"/>
    </source>
</evidence>
<feature type="region of interest" description="Disordered" evidence="1">
    <location>
        <begin position="74"/>
        <end position="121"/>
    </location>
</feature>
<evidence type="ECO:0000313" key="3">
    <source>
        <dbReference type="Proteomes" id="UP000192783"/>
    </source>
</evidence>
<dbReference type="InterPro" id="IPR036465">
    <property type="entry name" value="vWFA_dom_sf"/>
</dbReference>
<dbReference type="STRING" id="1121390.SAMN02746041_01265"/>